<protein>
    <submittedName>
        <fullName evidence="1">Uncharacterized protein</fullName>
    </submittedName>
</protein>
<reference evidence="1" key="1">
    <citation type="submission" date="2014-09" db="EMBL/GenBank/DDBJ databases">
        <authorList>
            <person name="Magalhaes I.L.F."/>
            <person name="Oliveira U."/>
            <person name="Santos F.R."/>
            <person name="Vidigal T.H.D.A."/>
            <person name="Brescovit A.D."/>
            <person name="Santos A.J."/>
        </authorList>
    </citation>
    <scope>NUCLEOTIDE SEQUENCE</scope>
    <source>
        <tissue evidence="1">Shoot tissue taken approximately 20 cm above the soil surface</tissue>
    </source>
</reference>
<organism evidence="1">
    <name type="scientific">Arundo donax</name>
    <name type="common">Giant reed</name>
    <name type="synonym">Donax arundinaceus</name>
    <dbReference type="NCBI Taxonomy" id="35708"/>
    <lineage>
        <taxon>Eukaryota</taxon>
        <taxon>Viridiplantae</taxon>
        <taxon>Streptophyta</taxon>
        <taxon>Embryophyta</taxon>
        <taxon>Tracheophyta</taxon>
        <taxon>Spermatophyta</taxon>
        <taxon>Magnoliopsida</taxon>
        <taxon>Liliopsida</taxon>
        <taxon>Poales</taxon>
        <taxon>Poaceae</taxon>
        <taxon>PACMAD clade</taxon>
        <taxon>Arundinoideae</taxon>
        <taxon>Arundineae</taxon>
        <taxon>Arundo</taxon>
    </lineage>
</organism>
<sequence>MHFKIIFRMLP</sequence>
<reference evidence="1" key="2">
    <citation type="journal article" date="2015" name="Data Brief">
        <title>Shoot transcriptome of the giant reed, Arundo donax.</title>
        <authorList>
            <person name="Barrero R.A."/>
            <person name="Guerrero F.D."/>
            <person name="Moolhuijzen P."/>
            <person name="Goolsby J.A."/>
            <person name="Tidwell J."/>
            <person name="Bellgard S.E."/>
            <person name="Bellgard M.I."/>
        </authorList>
    </citation>
    <scope>NUCLEOTIDE SEQUENCE</scope>
    <source>
        <tissue evidence="1">Shoot tissue taken approximately 20 cm above the soil surface</tissue>
    </source>
</reference>
<evidence type="ECO:0000313" key="1">
    <source>
        <dbReference type="EMBL" id="JAD40395.1"/>
    </source>
</evidence>
<accession>A0A0A8ZUE4</accession>
<dbReference type="EMBL" id="GBRH01257500">
    <property type="protein sequence ID" value="JAD40395.1"/>
    <property type="molecule type" value="Transcribed_RNA"/>
</dbReference>
<proteinExistence type="predicted"/>
<name>A0A0A8ZUE4_ARUDO</name>